<dbReference type="InterPro" id="IPR035093">
    <property type="entry name" value="RelE/ParE_toxin_dom_sf"/>
</dbReference>
<dbReference type="KEGG" id="cprv:CYPRO_0048"/>
<evidence type="ECO:0000313" key="2">
    <source>
        <dbReference type="EMBL" id="AXI99336.1"/>
    </source>
</evidence>
<dbReference type="OrthoDB" id="1362197at2"/>
<protein>
    <submittedName>
        <fullName evidence="2">ParE toxin of type II toxin-antitoxin system, parDE</fullName>
    </submittedName>
</protein>
<dbReference type="Pfam" id="PF05016">
    <property type="entry name" value="ParE_toxin"/>
    <property type="match status" value="1"/>
</dbReference>
<dbReference type="InterPro" id="IPR007712">
    <property type="entry name" value="RelE/ParE_toxin"/>
</dbReference>
<dbReference type="AlphaFoldDB" id="A0A345UFT5"/>
<organism evidence="2 3">
    <name type="scientific">Cyclonatronum proteinivorum</name>
    <dbReference type="NCBI Taxonomy" id="1457365"/>
    <lineage>
        <taxon>Bacteria</taxon>
        <taxon>Pseudomonadati</taxon>
        <taxon>Balneolota</taxon>
        <taxon>Balneolia</taxon>
        <taxon>Balneolales</taxon>
        <taxon>Cyclonatronaceae</taxon>
        <taxon>Cyclonatronum</taxon>
    </lineage>
</organism>
<evidence type="ECO:0000313" key="3">
    <source>
        <dbReference type="Proteomes" id="UP000254808"/>
    </source>
</evidence>
<proteinExistence type="predicted"/>
<gene>
    <name evidence="2" type="ORF">CYPRO_0048</name>
</gene>
<sequence length="95" mass="11311">MKIKLRESFQSRLLRQLEYISRDNPTAARKFKNDVLNAINSLPQRAWACRKSIYFDDEQIRDLIFKGYTIVFRISENTIDVFGFVKYQQNPTDES</sequence>
<dbReference type="RefSeq" id="WP_114982579.1">
    <property type="nucleotide sequence ID" value="NZ_CP027806.1"/>
</dbReference>
<dbReference type="Proteomes" id="UP000254808">
    <property type="component" value="Chromosome"/>
</dbReference>
<reference evidence="2 3" key="1">
    <citation type="submission" date="2018-03" db="EMBL/GenBank/DDBJ databases">
        <title>Phenotypic and genomic properties of Cyclonatronum proteinivorum gen. nov., sp. nov., a haloalkaliphilic bacteroidete from soda lakes possessing Na+-translocating rhodopsin.</title>
        <authorList>
            <person name="Toshchakov S.V."/>
            <person name="Korzhenkov A."/>
            <person name="Samarov N.I."/>
            <person name="Kublanov I.V."/>
            <person name="Muntyan M.S."/>
            <person name="Sorokin D.Y."/>
        </authorList>
    </citation>
    <scope>NUCLEOTIDE SEQUENCE [LARGE SCALE GENOMIC DNA]</scope>
    <source>
        <strain evidence="2 3">Omega</strain>
    </source>
</reference>
<keyword evidence="1" id="KW-1277">Toxin-antitoxin system</keyword>
<evidence type="ECO:0000256" key="1">
    <source>
        <dbReference type="ARBA" id="ARBA00022649"/>
    </source>
</evidence>
<dbReference type="EMBL" id="CP027806">
    <property type="protein sequence ID" value="AXI99336.1"/>
    <property type="molecule type" value="Genomic_DNA"/>
</dbReference>
<keyword evidence="3" id="KW-1185">Reference proteome</keyword>
<accession>A0A345UFT5</accession>
<name>A0A345UFT5_9BACT</name>
<dbReference type="Gene3D" id="3.30.2310.20">
    <property type="entry name" value="RelE-like"/>
    <property type="match status" value="1"/>
</dbReference>